<keyword evidence="2" id="KW-1185">Reference proteome</keyword>
<name>A0A9D4NJW9_DREPO</name>
<dbReference type="AlphaFoldDB" id="A0A9D4NJW9"/>
<accession>A0A9D4NJW9</accession>
<proteinExistence type="predicted"/>
<gene>
    <name evidence="1" type="ORF">DPMN_019018</name>
</gene>
<dbReference type="Proteomes" id="UP000828390">
    <property type="component" value="Unassembled WGS sequence"/>
</dbReference>
<evidence type="ECO:0000313" key="2">
    <source>
        <dbReference type="Proteomes" id="UP000828390"/>
    </source>
</evidence>
<dbReference type="EMBL" id="JAIWYP010000001">
    <property type="protein sequence ID" value="KAH3894859.1"/>
    <property type="molecule type" value="Genomic_DNA"/>
</dbReference>
<evidence type="ECO:0000313" key="1">
    <source>
        <dbReference type="EMBL" id="KAH3894859.1"/>
    </source>
</evidence>
<reference evidence="1" key="2">
    <citation type="submission" date="2020-11" db="EMBL/GenBank/DDBJ databases">
        <authorList>
            <person name="McCartney M.A."/>
            <person name="Auch B."/>
            <person name="Kono T."/>
            <person name="Mallez S."/>
            <person name="Becker A."/>
            <person name="Gohl D.M."/>
            <person name="Silverstein K.A.T."/>
            <person name="Koren S."/>
            <person name="Bechman K.B."/>
            <person name="Herman A."/>
            <person name="Abrahante J.E."/>
            <person name="Garbe J."/>
        </authorList>
    </citation>
    <scope>NUCLEOTIDE SEQUENCE</scope>
    <source>
        <strain evidence="1">Duluth1</strain>
        <tissue evidence="1">Whole animal</tissue>
    </source>
</reference>
<comment type="caution">
    <text evidence="1">The sequence shown here is derived from an EMBL/GenBank/DDBJ whole genome shotgun (WGS) entry which is preliminary data.</text>
</comment>
<reference evidence="1" key="1">
    <citation type="journal article" date="2019" name="bioRxiv">
        <title>The Genome of the Zebra Mussel, Dreissena polymorpha: A Resource for Invasive Species Research.</title>
        <authorList>
            <person name="McCartney M.A."/>
            <person name="Auch B."/>
            <person name="Kono T."/>
            <person name="Mallez S."/>
            <person name="Zhang Y."/>
            <person name="Obille A."/>
            <person name="Becker A."/>
            <person name="Abrahante J.E."/>
            <person name="Garbe J."/>
            <person name="Badalamenti J.P."/>
            <person name="Herman A."/>
            <person name="Mangelson H."/>
            <person name="Liachko I."/>
            <person name="Sullivan S."/>
            <person name="Sone E.D."/>
            <person name="Koren S."/>
            <person name="Silverstein K.A.T."/>
            <person name="Beckman K.B."/>
            <person name="Gohl D.M."/>
        </authorList>
    </citation>
    <scope>NUCLEOTIDE SEQUENCE</scope>
    <source>
        <strain evidence="1">Duluth1</strain>
        <tissue evidence="1">Whole animal</tissue>
    </source>
</reference>
<sequence length="98" mass="10791">MHILKKRREMEKTAMETPTASVFETSTVSSLETASHGAISRVTPTVSNFQSPTFSAFHGPTQLQSPTLLTSLFQTNMVTPDRIPVRISGRLKVSGRLM</sequence>
<protein>
    <submittedName>
        <fullName evidence="1">Uncharacterized protein</fullName>
    </submittedName>
</protein>
<organism evidence="1 2">
    <name type="scientific">Dreissena polymorpha</name>
    <name type="common">Zebra mussel</name>
    <name type="synonym">Mytilus polymorpha</name>
    <dbReference type="NCBI Taxonomy" id="45954"/>
    <lineage>
        <taxon>Eukaryota</taxon>
        <taxon>Metazoa</taxon>
        <taxon>Spiralia</taxon>
        <taxon>Lophotrochozoa</taxon>
        <taxon>Mollusca</taxon>
        <taxon>Bivalvia</taxon>
        <taxon>Autobranchia</taxon>
        <taxon>Heteroconchia</taxon>
        <taxon>Euheterodonta</taxon>
        <taxon>Imparidentia</taxon>
        <taxon>Neoheterodontei</taxon>
        <taxon>Myida</taxon>
        <taxon>Dreissenoidea</taxon>
        <taxon>Dreissenidae</taxon>
        <taxon>Dreissena</taxon>
    </lineage>
</organism>